<accession>A0AAU7QP03</accession>
<comment type="cofactor">
    <cofactor evidence="1">
        <name>Mg(2+)</name>
        <dbReference type="ChEBI" id="CHEBI:18420"/>
    </cofactor>
</comment>
<sequence>MNALPAFYPIVDSVDWVDRLAPLGIRLLQLRIKERPPAQVRREVRAALAVCRARQVQLVVNDHWQIALDEGADFIHLGQQDLPDADLKAIRARGVRLGISTHDHAELDHALACDPDYVALGPIYPTTLKAMPWAPQGLPRIAEWKRRVGRLPLVAIGGITLECAAGCFDAGADSVAVVSDVTRHPEPAIRVADWVALTGARG</sequence>
<dbReference type="Pfam" id="PF02581">
    <property type="entry name" value="TMP-TENI"/>
    <property type="match status" value="1"/>
</dbReference>
<keyword evidence="5" id="KW-0460">Magnesium</keyword>
<evidence type="ECO:0000256" key="4">
    <source>
        <dbReference type="ARBA" id="ARBA00022723"/>
    </source>
</evidence>
<comment type="catalytic activity">
    <reaction evidence="7 10">
        <text>4-methyl-5-(2-phosphooxyethyl)-thiazole + 4-amino-2-methyl-5-(diphosphooxymethyl)pyrimidine + H(+) = thiamine phosphate + diphosphate</text>
        <dbReference type="Rhea" id="RHEA:22328"/>
        <dbReference type="ChEBI" id="CHEBI:15378"/>
        <dbReference type="ChEBI" id="CHEBI:33019"/>
        <dbReference type="ChEBI" id="CHEBI:37575"/>
        <dbReference type="ChEBI" id="CHEBI:57841"/>
        <dbReference type="ChEBI" id="CHEBI:58296"/>
        <dbReference type="EC" id="2.5.1.3"/>
    </reaction>
</comment>
<keyword evidence="4" id="KW-0479">Metal-binding</keyword>
<dbReference type="NCBIfam" id="TIGR00693">
    <property type="entry name" value="thiE"/>
    <property type="match status" value="1"/>
</dbReference>
<evidence type="ECO:0000256" key="1">
    <source>
        <dbReference type="ARBA" id="ARBA00001946"/>
    </source>
</evidence>
<dbReference type="FunFam" id="3.20.20.70:FF:000064">
    <property type="entry name" value="Thiamine-phosphate synthase"/>
    <property type="match status" value="1"/>
</dbReference>
<evidence type="ECO:0000256" key="6">
    <source>
        <dbReference type="ARBA" id="ARBA00022977"/>
    </source>
</evidence>
<comment type="similarity">
    <text evidence="10">Belongs to the thiamine-phosphate synthase family.</text>
</comment>
<comment type="pathway">
    <text evidence="2 11">Cofactor biosynthesis; thiamine diphosphate biosynthesis; thiamine phosphate from 4-amino-2-methyl-5-diphosphomethylpyrimidine and 4-methyl-5-(2-phosphoethyl)-thiazole: step 1/1.</text>
</comment>
<comment type="catalytic activity">
    <reaction evidence="8 10">
        <text>2-(2-carboxy-4-methylthiazol-5-yl)ethyl phosphate + 4-amino-2-methyl-5-(diphosphooxymethyl)pyrimidine + 2 H(+) = thiamine phosphate + CO2 + diphosphate</text>
        <dbReference type="Rhea" id="RHEA:47848"/>
        <dbReference type="ChEBI" id="CHEBI:15378"/>
        <dbReference type="ChEBI" id="CHEBI:16526"/>
        <dbReference type="ChEBI" id="CHEBI:33019"/>
        <dbReference type="ChEBI" id="CHEBI:37575"/>
        <dbReference type="ChEBI" id="CHEBI:57841"/>
        <dbReference type="ChEBI" id="CHEBI:62890"/>
        <dbReference type="EC" id="2.5.1.3"/>
    </reaction>
</comment>
<dbReference type="GO" id="GO:0005737">
    <property type="term" value="C:cytoplasm"/>
    <property type="evidence" value="ECO:0007669"/>
    <property type="project" value="TreeGrafter"/>
</dbReference>
<evidence type="ECO:0000256" key="2">
    <source>
        <dbReference type="ARBA" id="ARBA00005165"/>
    </source>
</evidence>
<dbReference type="SUPFAM" id="SSF51391">
    <property type="entry name" value="Thiamin phosphate synthase"/>
    <property type="match status" value="1"/>
</dbReference>
<evidence type="ECO:0000256" key="3">
    <source>
        <dbReference type="ARBA" id="ARBA00022679"/>
    </source>
</evidence>
<evidence type="ECO:0000256" key="5">
    <source>
        <dbReference type="ARBA" id="ARBA00022842"/>
    </source>
</evidence>
<dbReference type="GO" id="GO:0009228">
    <property type="term" value="P:thiamine biosynthetic process"/>
    <property type="evidence" value="ECO:0007669"/>
    <property type="project" value="UniProtKB-KW"/>
</dbReference>
<dbReference type="AlphaFoldDB" id="A0AAU7QP03"/>
<evidence type="ECO:0000256" key="11">
    <source>
        <dbReference type="RuleBase" id="RU004253"/>
    </source>
</evidence>
<dbReference type="EMBL" id="CP157948">
    <property type="protein sequence ID" value="XBS90458.1"/>
    <property type="molecule type" value="Genomic_DNA"/>
</dbReference>
<gene>
    <name evidence="13" type="ORF">ABNK63_02100</name>
</gene>
<dbReference type="CDD" id="cd00564">
    <property type="entry name" value="TMP_TenI"/>
    <property type="match status" value="1"/>
</dbReference>
<evidence type="ECO:0000259" key="12">
    <source>
        <dbReference type="Pfam" id="PF02581"/>
    </source>
</evidence>
<evidence type="ECO:0000256" key="9">
    <source>
        <dbReference type="ARBA" id="ARBA00047883"/>
    </source>
</evidence>
<comment type="catalytic activity">
    <reaction evidence="9 10">
        <text>2-[(2R,5Z)-2-carboxy-4-methylthiazol-5(2H)-ylidene]ethyl phosphate + 4-amino-2-methyl-5-(diphosphooxymethyl)pyrimidine + 2 H(+) = thiamine phosphate + CO2 + diphosphate</text>
        <dbReference type="Rhea" id="RHEA:47844"/>
        <dbReference type="ChEBI" id="CHEBI:15378"/>
        <dbReference type="ChEBI" id="CHEBI:16526"/>
        <dbReference type="ChEBI" id="CHEBI:33019"/>
        <dbReference type="ChEBI" id="CHEBI:37575"/>
        <dbReference type="ChEBI" id="CHEBI:57841"/>
        <dbReference type="ChEBI" id="CHEBI:62899"/>
        <dbReference type="EC" id="2.5.1.3"/>
    </reaction>
</comment>
<dbReference type="PANTHER" id="PTHR20857">
    <property type="entry name" value="THIAMINE-PHOSPHATE PYROPHOSPHORYLASE"/>
    <property type="match status" value="1"/>
</dbReference>
<dbReference type="GO" id="GO:0004789">
    <property type="term" value="F:thiamine-phosphate diphosphorylase activity"/>
    <property type="evidence" value="ECO:0007669"/>
    <property type="project" value="UniProtKB-EC"/>
</dbReference>
<keyword evidence="6 10" id="KW-0784">Thiamine biosynthesis</keyword>
<organism evidence="13">
    <name type="scientific">Rhodanobacter sp. IGA1.0</name>
    <dbReference type="NCBI Taxonomy" id="3158582"/>
    <lineage>
        <taxon>Bacteria</taxon>
        <taxon>Pseudomonadati</taxon>
        <taxon>Pseudomonadota</taxon>
        <taxon>Gammaproteobacteria</taxon>
        <taxon>Lysobacterales</taxon>
        <taxon>Rhodanobacteraceae</taxon>
        <taxon>Rhodanobacter</taxon>
    </lineage>
</organism>
<dbReference type="NCBIfam" id="NF000734">
    <property type="entry name" value="PRK00043.1-5"/>
    <property type="match status" value="1"/>
</dbReference>
<keyword evidence="3 10" id="KW-0808">Transferase</keyword>
<evidence type="ECO:0000313" key="13">
    <source>
        <dbReference type="EMBL" id="XBS90458.1"/>
    </source>
</evidence>
<dbReference type="EC" id="2.5.1.3" evidence="10"/>
<feature type="domain" description="Thiamine phosphate synthase/TenI" evidence="12">
    <location>
        <begin position="12"/>
        <end position="181"/>
    </location>
</feature>
<dbReference type="InterPro" id="IPR036206">
    <property type="entry name" value="ThiamineP_synth_sf"/>
</dbReference>
<evidence type="ECO:0000256" key="7">
    <source>
        <dbReference type="ARBA" id="ARBA00047334"/>
    </source>
</evidence>
<dbReference type="RefSeq" id="WP_350016560.1">
    <property type="nucleotide sequence ID" value="NZ_CP157948.1"/>
</dbReference>
<dbReference type="Gene3D" id="3.20.20.70">
    <property type="entry name" value="Aldolase class I"/>
    <property type="match status" value="1"/>
</dbReference>
<protein>
    <recommendedName>
        <fullName evidence="10">Thiamine-phosphate synthase</fullName>
        <ecNumber evidence="10">2.5.1.3</ecNumber>
    </recommendedName>
    <alternativeName>
        <fullName evidence="10">Thiamine-phosphate pyrophosphorylase</fullName>
    </alternativeName>
</protein>
<evidence type="ECO:0000256" key="10">
    <source>
        <dbReference type="RuleBase" id="RU003826"/>
    </source>
</evidence>
<dbReference type="InterPro" id="IPR022998">
    <property type="entry name" value="ThiamineP_synth_TenI"/>
</dbReference>
<name>A0AAU7QP03_9GAMM</name>
<dbReference type="InterPro" id="IPR013785">
    <property type="entry name" value="Aldolase_TIM"/>
</dbReference>
<dbReference type="GO" id="GO:0046872">
    <property type="term" value="F:metal ion binding"/>
    <property type="evidence" value="ECO:0007669"/>
    <property type="project" value="UniProtKB-KW"/>
</dbReference>
<proteinExistence type="inferred from homology"/>
<dbReference type="InterPro" id="IPR034291">
    <property type="entry name" value="TMP_synthase"/>
</dbReference>
<dbReference type="PANTHER" id="PTHR20857:SF15">
    <property type="entry name" value="THIAMINE-PHOSPHATE SYNTHASE"/>
    <property type="match status" value="1"/>
</dbReference>
<evidence type="ECO:0000256" key="8">
    <source>
        <dbReference type="ARBA" id="ARBA00047851"/>
    </source>
</evidence>
<reference evidence="13" key="1">
    <citation type="submission" date="2024-06" db="EMBL/GenBank/DDBJ databases">
        <authorList>
            <person name="Sun Y."/>
        </authorList>
    </citation>
    <scope>NUCLEOTIDE SEQUENCE</scope>
    <source>
        <strain evidence="13">IGA1.0</strain>
    </source>
</reference>